<keyword evidence="2" id="KW-1185">Reference proteome</keyword>
<reference evidence="1 2" key="1">
    <citation type="submission" date="2016-10" db="EMBL/GenBank/DDBJ databases">
        <title>Silvanigrella aquatica sp. nov., isolated from a freshwater lake located in the Black Forest, Germany, description of Silvanigrellaceae fam. nov., Silvanigrellales ord. nov., reclassification of the order Bdellovibrionales in the class Oligoflexia, reclassification of the families Bacteriovoracaceae and Halobacteriovoraceae in the new order Bacteriovoracales ord. nov., and reclassification of the family Pseudobacteriovoracaceae in the order Oligoflexiales.</title>
        <authorList>
            <person name="Hahn M.W."/>
            <person name="Schmidt J."/>
            <person name="Koll U."/>
            <person name="Rohde M."/>
            <person name="Verbag S."/>
            <person name="Pitt A."/>
            <person name="Nakai R."/>
            <person name="Naganuma T."/>
            <person name="Lang E."/>
        </authorList>
    </citation>
    <scope>NUCLEOTIDE SEQUENCE [LARGE SCALE GENOMIC DNA]</scope>
    <source>
        <strain evidence="1 2">MWH-Nonnen-W8red</strain>
    </source>
</reference>
<evidence type="ECO:0000313" key="2">
    <source>
        <dbReference type="Proteomes" id="UP000184731"/>
    </source>
</evidence>
<dbReference type="AlphaFoldDB" id="A0A1L4D0X8"/>
<evidence type="ECO:0000313" key="1">
    <source>
        <dbReference type="EMBL" id="APJ03851.1"/>
    </source>
</evidence>
<accession>A0A1L4D0X8</accession>
<organism evidence="1 2">
    <name type="scientific">Silvanigrella aquatica</name>
    <dbReference type="NCBI Taxonomy" id="1915309"/>
    <lineage>
        <taxon>Bacteria</taxon>
        <taxon>Pseudomonadati</taxon>
        <taxon>Bdellovibrionota</taxon>
        <taxon>Oligoflexia</taxon>
        <taxon>Silvanigrellales</taxon>
        <taxon>Silvanigrellaceae</taxon>
        <taxon>Silvanigrella</taxon>
    </lineage>
</organism>
<name>A0A1L4D0X8_9BACT</name>
<protein>
    <submittedName>
        <fullName evidence="1">Uncharacterized protein</fullName>
    </submittedName>
</protein>
<dbReference type="Proteomes" id="UP000184731">
    <property type="component" value="Chromosome"/>
</dbReference>
<dbReference type="KEGG" id="saqi:AXG55_08005"/>
<sequence length="66" mass="7557">MNFDIKSGKNVIRHFAIKPYDNLWGLSFNTNNKYTSPFVKTKEIAFCALQGAKKNHKEGLLEIKTP</sequence>
<dbReference type="EMBL" id="CP017834">
    <property type="protein sequence ID" value="APJ03851.1"/>
    <property type="molecule type" value="Genomic_DNA"/>
</dbReference>
<proteinExistence type="predicted"/>
<gene>
    <name evidence="1" type="ORF">AXG55_08005</name>
</gene>
<dbReference type="STRING" id="1915309.AXG55_08005"/>